<evidence type="ECO:0000313" key="16">
    <source>
        <dbReference type="EMBL" id="RLN50149.1"/>
    </source>
</evidence>
<keyword evidence="4 14" id="KW-0812">Transmembrane</keyword>
<dbReference type="Pfam" id="PF21773">
    <property type="entry name" value="ODAD1_CC"/>
    <property type="match status" value="2"/>
</dbReference>
<keyword evidence="9 14" id="KW-0472">Membrane</keyword>
<feature type="domain" description="SSD" evidence="15">
    <location>
        <begin position="886"/>
        <end position="1069"/>
    </location>
</feature>
<feature type="transmembrane region" description="Helical" evidence="14">
    <location>
        <begin position="1503"/>
        <end position="1525"/>
    </location>
</feature>
<gene>
    <name evidence="16" type="ORF">BBJ29_005270</name>
    <name evidence="17" type="ORF">BBP00_00007525</name>
</gene>
<organism evidence="17 18">
    <name type="scientific">Phytophthora kernoviae</name>
    <dbReference type="NCBI Taxonomy" id="325452"/>
    <lineage>
        <taxon>Eukaryota</taxon>
        <taxon>Sar</taxon>
        <taxon>Stramenopiles</taxon>
        <taxon>Oomycota</taxon>
        <taxon>Peronosporomycetes</taxon>
        <taxon>Peronosporales</taxon>
        <taxon>Peronosporaceae</taxon>
        <taxon>Phytophthora</taxon>
    </lineage>
</organism>
<dbReference type="InterPro" id="IPR053958">
    <property type="entry name" value="HMGCR/SNAP/NPC1-like_SSD"/>
</dbReference>
<keyword evidence="5" id="KW-0732">Signal</keyword>
<dbReference type="InterPro" id="IPR032190">
    <property type="entry name" value="NPC1_N"/>
</dbReference>
<feature type="transmembrane region" description="Helical" evidence="14">
    <location>
        <begin position="613"/>
        <end position="631"/>
    </location>
</feature>
<proteinExistence type="inferred from homology"/>
<evidence type="ECO:0000256" key="9">
    <source>
        <dbReference type="ARBA" id="ARBA00023136"/>
    </source>
</evidence>
<feature type="transmembrane region" description="Helical" evidence="14">
    <location>
        <begin position="1140"/>
        <end position="1160"/>
    </location>
</feature>
<dbReference type="GO" id="GO:0015918">
    <property type="term" value="P:sterol transport"/>
    <property type="evidence" value="ECO:0007669"/>
    <property type="project" value="TreeGrafter"/>
</dbReference>
<evidence type="ECO:0000256" key="5">
    <source>
        <dbReference type="ARBA" id="ARBA00022729"/>
    </source>
</evidence>
<dbReference type="GO" id="GO:0016020">
    <property type="term" value="C:membrane"/>
    <property type="evidence" value="ECO:0007669"/>
    <property type="project" value="UniProtKB-SubCell"/>
</dbReference>
<protein>
    <recommendedName>
        <fullName evidence="15">SSD domain-containing protein</fullName>
    </recommendedName>
</protein>
<dbReference type="EMBL" id="MBDO02000309">
    <property type="protein sequence ID" value="RLN57406.1"/>
    <property type="molecule type" value="Genomic_DNA"/>
</dbReference>
<keyword evidence="10" id="KW-1015">Disulfide bond</keyword>
<feature type="compositionally biased region" description="Low complexity" evidence="13">
    <location>
        <begin position="1839"/>
        <end position="1853"/>
    </location>
</feature>
<feature type="region of interest" description="Disordered" evidence="13">
    <location>
        <begin position="2156"/>
        <end position="2244"/>
    </location>
</feature>
<evidence type="ECO:0000256" key="7">
    <source>
        <dbReference type="ARBA" id="ARBA00023054"/>
    </source>
</evidence>
<evidence type="ECO:0000259" key="15">
    <source>
        <dbReference type="PROSITE" id="PS50156"/>
    </source>
</evidence>
<evidence type="ECO:0000313" key="17">
    <source>
        <dbReference type="EMBL" id="RLN57406.1"/>
    </source>
</evidence>
<feature type="transmembrane region" description="Helical" evidence="14">
    <location>
        <begin position="27"/>
        <end position="52"/>
    </location>
</feature>
<evidence type="ECO:0000256" key="3">
    <source>
        <dbReference type="ARBA" id="ARBA00022448"/>
    </source>
</evidence>
<evidence type="ECO:0000256" key="8">
    <source>
        <dbReference type="ARBA" id="ARBA00023055"/>
    </source>
</evidence>
<dbReference type="OrthoDB" id="6510177at2759"/>
<evidence type="ECO:0000256" key="4">
    <source>
        <dbReference type="ARBA" id="ARBA00022692"/>
    </source>
</evidence>
<dbReference type="PANTHER" id="PTHR45727:SF2">
    <property type="entry name" value="NPC INTRACELLULAR CHOLESTEROL TRANSPORTER 1"/>
    <property type="match status" value="1"/>
</dbReference>
<evidence type="ECO:0000256" key="14">
    <source>
        <dbReference type="SAM" id="Phobius"/>
    </source>
</evidence>
<comment type="caution">
    <text evidence="17">The sequence shown here is derived from an EMBL/GenBank/DDBJ whole genome shotgun (WGS) entry which is preliminary data.</text>
</comment>
<feature type="compositionally biased region" description="Polar residues" evidence="13">
    <location>
        <begin position="1914"/>
        <end position="1933"/>
    </location>
</feature>
<sequence>MWLFAAVSLAIATPCFRAWLEALFAELSIIFFNYLRIVSFGLSVVLILALAFHGRRYLRSRPVAFSRAKQQRGGGDAAIAAAAEDEDKTPKGLLHVQWKRGASSGPRQALLLRVKATTSEIAGSGFYPPQLWTTVLFALTMLPIINSVMVGGGNLRALKSETTAAAETAAYVAGYDADAAALVTLNKQLTTCKYSGGDDCLNDVTQISVLGEYQQGSGHCVAFDAAYVNATAGVGLPMQYFPITVEDANAQGFANNFSKWSETNQERFQTDCPLLYDEMVVGEGEELMCCTERQYETLSLQLRELPGQCTSCKQNLRNLWCQFSCHPSNSLFMNVTQVRLMEGDTDHADEVFPAVEEATYYVGSDMVRDLHDYCEDDTAFTSMVCEMNEDNCSASSSEMLEYLGLYSFNGFGSPSQVNFSTMENLSASEQEEKICACGTENMTDCFSPMDTRLKSCVGVCGSLCAVSGNDDREYTAACYNTGSTSGETVSADSTAYVITTNGSGSTATSRLESLMSELSSHVQDNNFAVLNYIIAVFAFFGATVLALGFAYSTRYGKRKRHSVLDDLTTGHLGTGTLSLVNLDQLKGLSRLDSWLTMQLKRWGDFVAMGNHPLYIILLALMIVICSSSGLVRLKLETYPVKLWVSDTSSVLDEKTRFGEILGPVDRVENVVLVTKDGGAVTRSAYIKEAIRLQEIVAKDIVSGSIALSDICVKDASSSPCQVNAVTQYFQNSMHHFKVYETYNLETEHLSNCANAPTRTDVKVCAQLQSLVNASGDSLPTTMSECPCVSSFGAPMAEVNKYLGGFAADSDSLDINTYLEQATTLFSAAMVVNHQDTAKNADAIAWERAFITRMQTEAEKNALFDIYYSAETSADDEFADSSRIETIFKAAAAGFIFVVLYVIIGLNHWKLDHRFFHTSKIGVGLSGIVCILMAVTATLGVFAWTGLKLQVVTIVVMPLVVLAIGTGNIFLILNAVALKQEELKMEQHSLFMGLEDNDFGIHEITCVLLCEAAGHIGPSMTLTIGCECFVITLATYSAMPAAQWLAASLAVGIAASFALQMTMFLAIVALDKRRELSGTYDVLCCKRVSFARHPRLSEDENTGATENSSFPGSSYAAPNLNLMDRCVAGYGRLLLRKVSKVIVLFMFAGCTLAAIVSIEAMDRGLSPASLIPTNSYLHDYYHAIDEHDLSSKEFPVYFVVEAGYGNNPDAFNNLANDEEAQRKLCTSKEICDDLSIPNILSALVAADDSNVTYFKKSAVVGSWLDDFWGFVDPDSECCRVDPKNGYSYSPLRPEENNTEYILARAAGAPSCLSESSDVLSVPQLTFMSLFSMFATAPAGPLCMYAAGTRFHGQLSIDSLPIPAMSSSATLEVALNGTGYGNYVTAFAYKVVGSAATSTKASGNQEGAIIAYSQAQRIAEWISDETGIDVWVYSPKYIFLEQFRSVRRVAYIVLCVGLATIFLMQSIALGSFWYGFTVAFIAAVTVVQVAGLMGPMGVPLNSLSVVSLAVASTFSVGFSGHFARLFAKARTTIDDSGDMPTGDTCVKSALTQLLASWTLGVAVSKFVALAALALVATPVFEPTGNCFFRTLMCAAACAWVNGAVLLPVALSISVDATEARVREVKATNEEGGEYSRESPLASYHGPPLRSQDTRPNPRWSLRYLTMMSNAPPTSGAMSNMFSPRSTTSNSNRYHLASSGTRTPRVFPPDVHSIPLSPSRLESPMFRERVTTLMQQGDTYAKRLDSERRRSLDLDVAIRTLRAEHFQARKVLCDATNAQHCAATSELKPLRTLENRLDKVLTRYNEVCNANKALREQIQALRREKVQQAAVLDKLEREISQAQGEASQVSQASQAAGDARDRANRQSEALRNQLAEDGENFESGWREKTEQLAEDRALIRDIPRLRTPKSPSRPHFINSTTPGSTNSPLPSNSSGRSLPGGFKLLSTPDIKMRDETHKNEKLLHEKANDLQKQSERLRTAQDGLAKIKRKTGERDSHTLSAALIAAEEKNFSLFNMINELNTEMEALEVENNALEAQVSEQTRDGAMGSAEDARRRTLKQQLEDQIEKSRQKVARLEARHSEAAEAAEVMKAGAMGLFHKLQGPNDEAFAAQLSAHGVTDITMAELLGLIEQRVGELVDIHNIATNAPAAAALGAQHPSMKVDMGGQDGTNHSRHSRNGERPRGGGAASTAGVLLRPTPPTAEDFGDSDNDEPQQDDVLRPCKISDIQEKTAAAVGRRKEKQIRAKR</sequence>
<evidence type="ECO:0000256" key="11">
    <source>
        <dbReference type="ARBA" id="ARBA00023180"/>
    </source>
</evidence>
<feature type="transmembrane region" description="Helical" evidence="14">
    <location>
        <begin position="1555"/>
        <end position="1578"/>
    </location>
</feature>
<evidence type="ECO:0000256" key="1">
    <source>
        <dbReference type="ARBA" id="ARBA00004141"/>
    </source>
</evidence>
<feature type="transmembrane region" description="Helical" evidence="14">
    <location>
        <begin position="920"/>
        <end position="944"/>
    </location>
</feature>
<feature type="region of interest" description="Disordered" evidence="13">
    <location>
        <begin position="1839"/>
        <end position="1863"/>
    </location>
</feature>
<feature type="region of interest" description="Disordered" evidence="13">
    <location>
        <begin position="1624"/>
        <end position="1654"/>
    </location>
</feature>
<dbReference type="Gene3D" id="1.20.1640.10">
    <property type="entry name" value="Multidrug efflux transporter AcrB transmembrane domain"/>
    <property type="match status" value="2"/>
</dbReference>
<feature type="transmembrane region" description="Helical" evidence="14">
    <location>
        <begin position="1471"/>
        <end position="1491"/>
    </location>
</feature>
<keyword evidence="7 12" id="KW-0175">Coiled coil</keyword>
<feature type="region of interest" description="Disordered" evidence="13">
    <location>
        <begin position="1893"/>
        <end position="1946"/>
    </location>
</feature>
<feature type="compositionally biased region" description="Acidic residues" evidence="13">
    <location>
        <begin position="2201"/>
        <end position="2212"/>
    </location>
</feature>
<dbReference type="PROSITE" id="PS50156">
    <property type="entry name" value="SSD"/>
    <property type="match status" value="1"/>
</dbReference>
<dbReference type="GO" id="GO:0032934">
    <property type="term" value="F:sterol binding"/>
    <property type="evidence" value="ECO:0007669"/>
    <property type="project" value="TreeGrafter"/>
</dbReference>
<dbReference type="Pfam" id="PF22314">
    <property type="entry name" value="NPC1_MLD"/>
    <property type="match status" value="1"/>
</dbReference>
<feature type="compositionally biased region" description="Basic and acidic residues" evidence="13">
    <location>
        <begin position="1624"/>
        <end position="1634"/>
    </location>
</feature>
<feature type="transmembrane region" description="Helical" evidence="14">
    <location>
        <begin position="1447"/>
        <end position="1465"/>
    </location>
</feature>
<feature type="coiled-coil region" evidence="12">
    <location>
        <begin position="2014"/>
        <end position="2083"/>
    </location>
</feature>
<feature type="transmembrane region" description="Helical" evidence="14">
    <location>
        <begin position="1044"/>
        <end position="1069"/>
    </location>
</feature>
<keyword evidence="6 14" id="KW-1133">Transmembrane helix</keyword>
<evidence type="ECO:0000256" key="10">
    <source>
        <dbReference type="ARBA" id="ARBA00023157"/>
    </source>
</evidence>
<evidence type="ECO:0000256" key="2">
    <source>
        <dbReference type="ARBA" id="ARBA00005585"/>
    </source>
</evidence>
<keyword evidence="8" id="KW-0445">Lipid transport</keyword>
<dbReference type="PANTHER" id="PTHR45727">
    <property type="entry name" value="NPC INTRACELLULAR CHOLESTEROL TRANSPORTER 1"/>
    <property type="match status" value="1"/>
</dbReference>
<comment type="similarity">
    <text evidence="2">Belongs to the patched family.</text>
</comment>
<feature type="compositionally biased region" description="Polar residues" evidence="13">
    <location>
        <begin position="1672"/>
        <end position="1699"/>
    </location>
</feature>
<dbReference type="Pfam" id="PF12349">
    <property type="entry name" value="Sterol-sensing"/>
    <property type="match status" value="1"/>
</dbReference>
<feature type="region of interest" description="Disordered" evidence="13">
    <location>
        <begin position="1672"/>
        <end position="1716"/>
    </location>
</feature>
<evidence type="ECO:0000256" key="12">
    <source>
        <dbReference type="SAM" id="Coils"/>
    </source>
</evidence>
<feature type="compositionally biased region" description="Basic residues" evidence="13">
    <location>
        <begin position="2233"/>
        <end position="2244"/>
    </location>
</feature>
<evidence type="ECO:0000313" key="18">
    <source>
        <dbReference type="Proteomes" id="UP000277300"/>
    </source>
</evidence>
<name>A0A3F2RHZ8_9STRA</name>
<dbReference type="Proteomes" id="UP000277300">
    <property type="component" value="Unassembled WGS sequence"/>
</dbReference>
<evidence type="ECO:0000256" key="13">
    <source>
        <dbReference type="SAM" id="MobiDB-lite"/>
    </source>
</evidence>
<keyword evidence="11" id="KW-0325">Glycoprotein</keyword>
<comment type="subcellular location">
    <subcellularLocation>
        <location evidence="1">Membrane</location>
        <topology evidence="1">Multi-pass membrane protein</topology>
    </subcellularLocation>
</comment>
<evidence type="ECO:0000313" key="19">
    <source>
        <dbReference type="Proteomes" id="UP000284657"/>
    </source>
</evidence>
<dbReference type="InterPro" id="IPR053956">
    <property type="entry name" value="NPC1_MLD"/>
</dbReference>
<feature type="transmembrane region" description="Helical" evidence="14">
    <location>
        <begin position="1020"/>
        <end position="1038"/>
    </location>
</feature>
<dbReference type="Proteomes" id="UP000284657">
    <property type="component" value="Unassembled WGS sequence"/>
</dbReference>
<dbReference type="Pfam" id="PF16414">
    <property type="entry name" value="NPC1_N"/>
    <property type="match status" value="1"/>
</dbReference>
<feature type="transmembrane region" description="Helical" evidence="14">
    <location>
        <begin position="886"/>
        <end position="908"/>
    </location>
</feature>
<dbReference type="EMBL" id="MBAD02002057">
    <property type="protein sequence ID" value="RLN50149.1"/>
    <property type="molecule type" value="Genomic_DNA"/>
</dbReference>
<feature type="transmembrane region" description="Helical" evidence="14">
    <location>
        <begin position="529"/>
        <end position="551"/>
    </location>
</feature>
<keyword evidence="3" id="KW-0813">Transport</keyword>
<evidence type="ECO:0000256" key="6">
    <source>
        <dbReference type="ARBA" id="ARBA00022989"/>
    </source>
</evidence>
<feature type="transmembrane region" description="Helical" evidence="14">
    <location>
        <begin position="950"/>
        <end position="977"/>
    </location>
</feature>
<dbReference type="InterPro" id="IPR000731">
    <property type="entry name" value="SSD"/>
</dbReference>
<dbReference type="InterPro" id="IPR049258">
    <property type="entry name" value="ODAD1_CC"/>
</dbReference>
<dbReference type="SUPFAM" id="SSF82866">
    <property type="entry name" value="Multidrug efflux transporter AcrB transmembrane domain"/>
    <property type="match status" value="2"/>
</dbReference>
<reference evidence="18 19" key="1">
    <citation type="submission" date="2018-07" db="EMBL/GenBank/DDBJ databases">
        <title>Genome sequencing of oomycete isolates from Chile give support for New Zealand origin for Phytophthora kernoviae and make available the first Nothophytophthora sp. genome.</title>
        <authorList>
            <person name="Studholme D.J."/>
            <person name="Sanfuentes E."/>
            <person name="Panda P."/>
            <person name="Hill R."/>
            <person name="Sambles C."/>
            <person name="Grant M."/>
            <person name="Williams N.M."/>
            <person name="Mcdougal R.L."/>
        </authorList>
    </citation>
    <scope>NUCLEOTIDE SEQUENCE [LARGE SCALE GENOMIC DNA]</scope>
    <source>
        <strain evidence="17">Chile6</strain>
        <strain evidence="16">Chile7</strain>
    </source>
</reference>
<accession>A0A3F2RHZ8</accession>
<feature type="transmembrane region" description="Helical" evidence="14">
    <location>
        <begin position="131"/>
        <end position="152"/>
    </location>
</feature>